<dbReference type="EC" id="7.2.2.10" evidence="2"/>
<dbReference type="Pfam" id="PF00689">
    <property type="entry name" value="Cation_ATPase_C"/>
    <property type="match status" value="1"/>
</dbReference>
<name>M1HI01_9PHYC</name>
<dbReference type="GeneID" id="40525804"/>
<evidence type="ECO:0000256" key="11">
    <source>
        <dbReference type="ARBA" id="ARBA00022967"/>
    </source>
</evidence>
<dbReference type="InterPro" id="IPR001757">
    <property type="entry name" value="P_typ_ATPase"/>
</dbReference>
<feature type="transmembrane region" description="Helical" evidence="15">
    <location>
        <begin position="247"/>
        <end position="272"/>
    </location>
</feature>
<dbReference type="SFLD" id="SFLDF00027">
    <property type="entry name" value="p-type_atpase"/>
    <property type="match status" value="1"/>
</dbReference>
<dbReference type="Gene3D" id="1.20.1110.10">
    <property type="entry name" value="Calcium-transporting ATPase, transmembrane domain"/>
    <property type="match status" value="1"/>
</dbReference>
<gene>
    <name evidence="17" type="primary">NYs-1_897L</name>
    <name evidence="17" type="ORF">PBCVNYs1_897L</name>
</gene>
<dbReference type="FunFam" id="2.70.150.10:FF:000029">
    <property type="entry name" value="Calcium-transporting ATPase"/>
    <property type="match status" value="1"/>
</dbReference>
<keyword evidence="14 15" id="KW-0472">Membrane</keyword>
<dbReference type="InterPro" id="IPR018303">
    <property type="entry name" value="ATPase_P-typ_P_site"/>
</dbReference>
<evidence type="ECO:0000256" key="7">
    <source>
        <dbReference type="ARBA" id="ARBA00022741"/>
    </source>
</evidence>
<protein>
    <recommendedName>
        <fullName evidence="2">P-type Ca(2+) transporter</fullName>
        <ecNumber evidence="2">7.2.2.10</ecNumber>
    </recommendedName>
</protein>
<dbReference type="SUPFAM" id="SSF81653">
    <property type="entry name" value="Calcium ATPase, transduction domain A"/>
    <property type="match status" value="1"/>
</dbReference>
<evidence type="ECO:0000256" key="10">
    <source>
        <dbReference type="ARBA" id="ARBA00022842"/>
    </source>
</evidence>
<feature type="transmembrane region" description="Helical" evidence="15">
    <location>
        <begin position="284"/>
        <end position="310"/>
    </location>
</feature>
<dbReference type="GO" id="GO:0005524">
    <property type="term" value="F:ATP binding"/>
    <property type="evidence" value="ECO:0007669"/>
    <property type="project" value="UniProtKB-KW"/>
</dbReference>
<dbReference type="InterPro" id="IPR006068">
    <property type="entry name" value="ATPase_P-typ_cation-transptr_C"/>
</dbReference>
<evidence type="ECO:0000256" key="15">
    <source>
        <dbReference type="SAM" id="Phobius"/>
    </source>
</evidence>
<feature type="transmembrane region" description="Helical" evidence="15">
    <location>
        <begin position="67"/>
        <end position="85"/>
    </location>
</feature>
<evidence type="ECO:0000256" key="1">
    <source>
        <dbReference type="ARBA" id="ARBA00004127"/>
    </source>
</evidence>
<dbReference type="InterPro" id="IPR059000">
    <property type="entry name" value="ATPase_P-type_domA"/>
</dbReference>
<dbReference type="PROSITE" id="PS00154">
    <property type="entry name" value="ATPASE_E1_E2"/>
    <property type="match status" value="1"/>
</dbReference>
<dbReference type="PANTHER" id="PTHR24093">
    <property type="entry name" value="CATION TRANSPORTING ATPASE"/>
    <property type="match status" value="1"/>
</dbReference>
<evidence type="ECO:0000259" key="16">
    <source>
        <dbReference type="SMART" id="SM00831"/>
    </source>
</evidence>
<dbReference type="SFLD" id="SFLDS00003">
    <property type="entry name" value="Haloacid_Dehalogenase"/>
    <property type="match status" value="1"/>
</dbReference>
<dbReference type="InterPro" id="IPR008250">
    <property type="entry name" value="ATPase_P-typ_transduc_dom_A_sf"/>
</dbReference>
<feature type="transmembrane region" description="Helical" evidence="15">
    <location>
        <begin position="668"/>
        <end position="689"/>
    </location>
</feature>
<dbReference type="PRINTS" id="PR00119">
    <property type="entry name" value="CATATPASE"/>
</dbReference>
<feature type="transmembrane region" description="Helical" evidence="15">
    <location>
        <begin position="842"/>
        <end position="863"/>
    </location>
</feature>
<reference evidence="17" key="1">
    <citation type="submission" date="2012-10" db="EMBL/GenBank/DDBJ databases">
        <title>Towards defining the chloroviruses: a genomic journey through a genus of large DNA viruses.</title>
        <authorList>
            <person name="Jeanniard A."/>
            <person name="Dunigan D.D."/>
            <person name="Gurnon J.R."/>
            <person name="Agarkova I."/>
            <person name="Kang M."/>
            <person name="Vitek J."/>
            <person name="Duncan G."/>
            <person name="McClung O.W."/>
            <person name="Larsen M."/>
            <person name="Claverie J.-M."/>
            <person name="Van Etten J.L."/>
            <person name="Blanc G."/>
        </authorList>
    </citation>
    <scope>NUCLEOTIDE SEQUENCE</scope>
</reference>
<dbReference type="Pfam" id="PF08282">
    <property type="entry name" value="Hydrolase_3"/>
    <property type="match status" value="1"/>
</dbReference>
<evidence type="ECO:0000256" key="12">
    <source>
        <dbReference type="ARBA" id="ARBA00022989"/>
    </source>
</evidence>
<feature type="domain" description="Cation-transporting P-type ATPase N-terminal" evidence="16">
    <location>
        <begin position="13"/>
        <end position="83"/>
    </location>
</feature>
<dbReference type="PRINTS" id="PR00120">
    <property type="entry name" value="HATPASE"/>
</dbReference>
<keyword evidence="6" id="KW-0479">Metal-binding</keyword>
<accession>M1HI01</accession>
<dbReference type="Pfam" id="PF13246">
    <property type="entry name" value="Cation_ATPase"/>
    <property type="match status" value="1"/>
</dbReference>
<evidence type="ECO:0000256" key="5">
    <source>
        <dbReference type="ARBA" id="ARBA00022692"/>
    </source>
</evidence>
<comment type="subcellular location">
    <subcellularLocation>
        <location evidence="1">Endomembrane system</location>
        <topology evidence="1">Multi-pass membrane protein</topology>
    </subcellularLocation>
</comment>
<dbReference type="Pfam" id="PF00122">
    <property type="entry name" value="E1-E2_ATPase"/>
    <property type="match status" value="1"/>
</dbReference>
<dbReference type="InterPro" id="IPR036412">
    <property type="entry name" value="HAD-like_sf"/>
</dbReference>
<feature type="transmembrane region" description="Helical" evidence="15">
    <location>
        <begin position="774"/>
        <end position="794"/>
    </location>
</feature>
<evidence type="ECO:0000256" key="9">
    <source>
        <dbReference type="ARBA" id="ARBA00022840"/>
    </source>
</evidence>
<evidence type="ECO:0000256" key="6">
    <source>
        <dbReference type="ARBA" id="ARBA00022723"/>
    </source>
</evidence>
<keyword evidence="12 15" id="KW-1133">Transmembrane helix</keyword>
<dbReference type="InterPro" id="IPR023299">
    <property type="entry name" value="ATPase_P-typ_cyto_dom_N"/>
</dbReference>
<dbReference type="NCBIfam" id="TIGR01517">
    <property type="entry name" value="ATPase-IIB_Ca"/>
    <property type="match status" value="1"/>
</dbReference>
<dbReference type="InterPro" id="IPR006408">
    <property type="entry name" value="P-type_ATPase_IIB"/>
</dbReference>
<keyword evidence="10" id="KW-0460">Magnesium</keyword>
<keyword evidence="13" id="KW-0406">Ion transport</keyword>
<dbReference type="PANTHER" id="PTHR24093:SF369">
    <property type="entry name" value="CALCIUM-TRANSPORTING ATPASE"/>
    <property type="match status" value="1"/>
</dbReference>
<keyword evidence="9" id="KW-0067">ATP-binding</keyword>
<keyword evidence="7" id="KW-0547">Nucleotide-binding</keyword>
<evidence type="ECO:0000256" key="13">
    <source>
        <dbReference type="ARBA" id="ARBA00023065"/>
    </source>
</evidence>
<dbReference type="InterPro" id="IPR023298">
    <property type="entry name" value="ATPase_P-typ_TM_dom_sf"/>
</dbReference>
<sequence>MFKTIISNRDTSLAKTIDFNKYLDTGDNGIDTTSIESRVETYGKNDIPKIPPKTFGKILWEACKDPLIGILAFSGTVALIFGTVFEEQRNRHEWIEGIAIWFTICVVVCIGAYNNYKQECAFHKLNSKNDEYSVKVIRDGSEQQISNKSLVVGDLVILESGDKVPADGYLVETFSLGLDESALTGETITVYKDFETDPWFRSGSVVTEGHGKMYVIAVGKESEYGRTLALVQKKTAKTPLQRRINRFVKWCGIVASIISIAVFIGLTIRWAVTEPRTSISEGPLRFIVFSISILVVGLPEGLPAAVLITLTTSIKKMMNDHLFVRHLSACETLGSTSMLLSDKTGTMTENKMTVMKIVVCDNMFDHLPPIGNMGAIFDDIFVNCSINSTAFIKDNIGIGSQTEVAMINFINFYGKSYENIRAEYKSKITAMTPFSSKTKMSSTEVDGCRYTKGASEIILSMCDSVAVADGTIELTPELREMYTGYINSLASTGLRTIGISKNTMLLCIFGIKDPVRKNVPFALKMCENAGIGVVMVTGDNIQTAKHIASEIDMLKFGDIVIEGKEFRAMSKDERIVIAPKLKVLARSSPEDKYELVQLMKDLGHVVASSGDGANDAPALKEADVGCAMGSGTDIAKESADIVILNDDFESIVNGVKWGRSIMSNIRSFISFQVAINIIALIVVSTAAFAKGETPLNVVQLLYVNLVMDSIAAVALTATPPSDKLMSKKPGHRDQFVITFDMLRSIIPQSVYQIVVQLTMYFITPTMVDTNIYQLSGFMFNTFIFCQIFNLVNVASPDSVFPILKIYRKKVLMLCIVLMVGVQVSIMFLLGTVFKTEDISANMWVISVGIGFGSSIVHVVTMCVHKWLQDE</sequence>
<feature type="transmembrane region" description="Helical" evidence="15">
    <location>
        <begin position="97"/>
        <end position="116"/>
    </location>
</feature>
<dbReference type="SUPFAM" id="SSF81660">
    <property type="entry name" value="Metal cation-transporting ATPase, ATP-binding domain N"/>
    <property type="match status" value="1"/>
</dbReference>
<dbReference type="SUPFAM" id="SSF56784">
    <property type="entry name" value="HAD-like"/>
    <property type="match status" value="1"/>
</dbReference>
<feature type="transmembrane region" description="Helical" evidence="15">
    <location>
        <begin position="810"/>
        <end position="830"/>
    </location>
</feature>
<dbReference type="Pfam" id="PF00690">
    <property type="entry name" value="Cation_ATPase_N"/>
    <property type="match status" value="1"/>
</dbReference>
<keyword evidence="11" id="KW-1278">Translocase</keyword>
<dbReference type="InterPro" id="IPR044492">
    <property type="entry name" value="P_typ_ATPase_HD_dom"/>
</dbReference>
<dbReference type="Gene3D" id="3.40.50.1000">
    <property type="entry name" value="HAD superfamily/HAD-like"/>
    <property type="match status" value="1"/>
</dbReference>
<dbReference type="GO" id="GO:0046872">
    <property type="term" value="F:metal ion binding"/>
    <property type="evidence" value="ECO:0007669"/>
    <property type="project" value="UniProtKB-KW"/>
</dbReference>
<dbReference type="InterPro" id="IPR004014">
    <property type="entry name" value="ATPase_P-typ_cation-transptr_N"/>
</dbReference>
<dbReference type="SFLD" id="SFLDG00002">
    <property type="entry name" value="C1.7:_P-type_atpase_like"/>
    <property type="match status" value="1"/>
</dbReference>
<evidence type="ECO:0000256" key="4">
    <source>
        <dbReference type="ARBA" id="ARBA00022568"/>
    </source>
</evidence>
<dbReference type="RefSeq" id="YP_009665578.1">
    <property type="nucleotide sequence ID" value="NC_043235.1"/>
</dbReference>
<dbReference type="KEGG" id="vg:40525804"/>
<dbReference type="EMBL" id="JX997183">
    <property type="protein sequence ID" value="AGE58933.1"/>
    <property type="molecule type" value="Genomic_DNA"/>
</dbReference>
<keyword evidence="8" id="KW-0106">Calcium</keyword>
<keyword evidence="5 15" id="KW-0812">Transmembrane</keyword>
<evidence type="ECO:0000256" key="8">
    <source>
        <dbReference type="ARBA" id="ARBA00022837"/>
    </source>
</evidence>
<dbReference type="SMART" id="SM00831">
    <property type="entry name" value="Cation_ATPase_N"/>
    <property type="match status" value="1"/>
</dbReference>
<evidence type="ECO:0000256" key="3">
    <source>
        <dbReference type="ARBA" id="ARBA00022448"/>
    </source>
</evidence>
<dbReference type="Gene3D" id="3.40.1110.10">
    <property type="entry name" value="Calcium-transporting ATPase, cytoplasmic domain N"/>
    <property type="match status" value="1"/>
</dbReference>
<dbReference type="Gene3D" id="2.70.150.10">
    <property type="entry name" value="Calcium-transporting ATPase, cytoplasmic transduction domain A"/>
    <property type="match status" value="1"/>
</dbReference>
<keyword evidence="4" id="KW-0109">Calcium transport</keyword>
<dbReference type="NCBIfam" id="TIGR01494">
    <property type="entry name" value="ATPase_P-type"/>
    <property type="match status" value="3"/>
</dbReference>
<proteinExistence type="predicted"/>
<evidence type="ECO:0000256" key="14">
    <source>
        <dbReference type="ARBA" id="ARBA00023136"/>
    </source>
</evidence>
<dbReference type="InterPro" id="IPR023214">
    <property type="entry name" value="HAD_sf"/>
</dbReference>
<dbReference type="GO" id="GO:0016887">
    <property type="term" value="F:ATP hydrolysis activity"/>
    <property type="evidence" value="ECO:0007669"/>
    <property type="project" value="InterPro"/>
</dbReference>
<dbReference type="GO" id="GO:0005886">
    <property type="term" value="C:plasma membrane"/>
    <property type="evidence" value="ECO:0007669"/>
    <property type="project" value="TreeGrafter"/>
</dbReference>
<dbReference type="SUPFAM" id="SSF81665">
    <property type="entry name" value="Calcium ATPase, transmembrane domain M"/>
    <property type="match status" value="1"/>
</dbReference>
<evidence type="ECO:0000256" key="2">
    <source>
        <dbReference type="ARBA" id="ARBA00012790"/>
    </source>
</evidence>
<evidence type="ECO:0000313" key="17">
    <source>
        <dbReference type="EMBL" id="AGE58933.1"/>
    </source>
</evidence>
<keyword evidence="3" id="KW-0813">Transport</keyword>
<organism evidence="17">
    <name type="scientific">Paramecium bursaria Chlorella virus NYs1</name>
    <dbReference type="NCBI Taxonomy" id="83442"/>
    <lineage>
        <taxon>Viruses</taxon>
        <taxon>Varidnaviria</taxon>
        <taxon>Bamfordvirae</taxon>
        <taxon>Nucleocytoviricota</taxon>
        <taxon>Megaviricetes</taxon>
        <taxon>Algavirales</taxon>
        <taxon>Phycodnaviridae</taxon>
        <taxon>Chlorovirus</taxon>
        <taxon>Chlorovirus newyorkense</taxon>
    </lineage>
</organism>
<dbReference type="GO" id="GO:0005388">
    <property type="term" value="F:P-type calcium transporter activity"/>
    <property type="evidence" value="ECO:0007669"/>
    <property type="project" value="UniProtKB-EC"/>
</dbReference>